<dbReference type="RefSeq" id="WP_108173005.1">
    <property type="nucleotide sequence ID" value="NZ_QBKQ01000004.1"/>
</dbReference>
<feature type="transmembrane region" description="Helical" evidence="5">
    <location>
        <begin position="298"/>
        <end position="314"/>
    </location>
</feature>
<sequence>MLIQVLLLIGGFVLLIKGADWLINGASSLARAKNVPDLIIGLTIVAFGTSAPELIVNTVASFEEREELVFGNVIGSNNFNLFLILGVTGLISPLVVQRNTVRKEIPISLVATLILFFLANNFISSESVLTRFDGVILFTLFLAFLVYIKKQLSNKPEESTAEPQEISNLKIAGLVSLGLIGLILGGKLVVDSASNIAGYFGVSEKIIGLTIVAAGTSLPELATSVMAGIKKNADIAVGNIIGSNIFNILLILGSSALVRPLMYDPVFNTDIYLLLGGTIFIMIFMYTGQKMKLDRWEAFVLLTCYLIYTAWLISKEM</sequence>
<reference evidence="7 8" key="1">
    <citation type="submission" date="2018-04" db="EMBL/GenBank/DDBJ databases">
        <title>Genomic Encyclopedia of Archaeal and Bacterial Type Strains, Phase II (KMG-II): from individual species to whole genera.</title>
        <authorList>
            <person name="Goeker M."/>
        </authorList>
    </citation>
    <scope>NUCLEOTIDE SEQUENCE [LARGE SCALE GENOMIC DNA]</scope>
    <source>
        <strain evidence="7 8">DSM 23082</strain>
    </source>
</reference>
<dbReference type="EMBL" id="QBKQ01000004">
    <property type="protein sequence ID" value="PTX41630.1"/>
    <property type="molecule type" value="Genomic_DNA"/>
</dbReference>
<evidence type="ECO:0000256" key="1">
    <source>
        <dbReference type="ARBA" id="ARBA00004141"/>
    </source>
</evidence>
<dbReference type="InterPro" id="IPR044880">
    <property type="entry name" value="NCX_ion-bd_dom_sf"/>
</dbReference>
<organism evidence="7 8">
    <name type="scientific">Christiangramia gaetbulicola</name>
    <dbReference type="NCBI Taxonomy" id="703340"/>
    <lineage>
        <taxon>Bacteria</taxon>
        <taxon>Pseudomonadati</taxon>
        <taxon>Bacteroidota</taxon>
        <taxon>Flavobacteriia</taxon>
        <taxon>Flavobacteriales</taxon>
        <taxon>Flavobacteriaceae</taxon>
        <taxon>Christiangramia</taxon>
    </lineage>
</organism>
<gene>
    <name evidence="7" type="ORF">C8P64_3129</name>
</gene>
<feature type="transmembrane region" description="Helical" evidence="5">
    <location>
        <begin position="169"/>
        <end position="186"/>
    </location>
</feature>
<comment type="subcellular location">
    <subcellularLocation>
        <location evidence="1">Membrane</location>
        <topology evidence="1">Multi-pass membrane protein</topology>
    </subcellularLocation>
</comment>
<evidence type="ECO:0000256" key="3">
    <source>
        <dbReference type="ARBA" id="ARBA00022989"/>
    </source>
</evidence>
<evidence type="ECO:0000313" key="8">
    <source>
        <dbReference type="Proteomes" id="UP000244174"/>
    </source>
</evidence>
<accession>A0A2T6ACT9</accession>
<protein>
    <submittedName>
        <fullName evidence="7">Cation:H+ antiporter</fullName>
    </submittedName>
</protein>
<feature type="transmembrane region" description="Helical" evidence="5">
    <location>
        <begin position="236"/>
        <end position="257"/>
    </location>
</feature>
<dbReference type="InterPro" id="IPR004481">
    <property type="entry name" value="K/Na/Ca-exchanger"/>
</dbReference>
<keyword evidence="3 5" id="KW-1133">Transmembrane helix</keyword>
<dbReference type="PANTHER" id="PTHR10846:SF8">
    <property type="entry name" value="INNER MEMBRANE PROTEIN YRBG"/>
    <property type="match status" value="1"/>
</dbReference>
<dbReference type="PANTHER" id="PTHR10846">
    <property type="entry name" value="SODIUM/POTASSIUM/CALCIUM EXCHANGER"/>
    <property type="match status" value="1"/>
</dbReference>
<dbReference type="Proteomes" id="UP000244174">
    <property type="component" value="Unassembled WGS sequence"/>
</dbReference>
<name>A0A2T6ACT9_9FLAO</name>
<keyword evidence="8" id="KW-1185">Reference proteome</keyword>
<evidence type="ECO:0000256" key="2">
    <source>
        <dbReference type="ARBA" id="ARBA00022692"/>
    </source>
</evidence>
<evidence type="ECO:0000256" key="5">
    <source>
        <dbReference type="SAM" id="Phobius"/>
    </source>
</evidence>
<dbReference type="InterPro" id="IPR004837">
    <property type="entry name" value="NaCa_Exmemb"/>
</dbReference>
<feature type="transmembrane region" description="Helical" evidence="5">
    <location>
        <begin position="105"/>
        <end position="123"/>
    </location>
</feature>
<dbReference type="Gene3D" id="1.20.1420.30">
    <property type="entry name" value="NCX, central ion-binding region"/>
    <property type="match status" value="2"/>
</dbReference>
<comment type="caution">
    <text evidence="7">The sequence shown here is derived from an EMBL/GenBank/DDBJ whole genome shotgun (WGS) entry which is preliminary data.</text>
</comment>
<dbReference type="GO" id="GO:0005886">
    <property type="term" value="C:plasma membrane"/>
    <property type="evidence" value="ECO:0007669"/>
    <property type="project" value="TreeGrafter"/>
</dbReference>
<dbReference type="Pfam" id="PF01699">
    <property type="entry name" value="Na_Ca_ex"/>
    <property type="match status" value="2"/>
</dbReference>
<dbReference type="GO" id="GO:0005262">
    <property type="term" value="F:calcium channel activity"/>
    <property type="evidence" value="ECO:0007669"/>
    <property type="project" value="TreeGrafter"/>
</dbReference>
<feature type="transmembrane region" description="Helical" evidence="5">
    <location>
        <begin position="206"/>
        <end position="229"/>
    </location>
</feature>
<feature type="domain" description="Sodium/calcium exchanger membrane region" evidence="6">
    <location>
        <begin position="172"/>
        <end position="313"/>
    </location>
</feature>
<evidence type="ECO:0000313" key="7">
    <source>
        <dbReference type="EMBL" id="PTX41630.1"/>
    </source>
</evidence>
<dbReference type="GO" id="GO:0008273">
    <property type="term" value="F:calcium, potassium:sodium antiporter activity"/>
    <property type="evidence" value="ECO:0007669"/>
    <property type="project" value="TreeGrafter"/>
</dbReference>
<keyword evidence="2 5" id="KW-0812">Transmembrane</keyword>
<feature type="transmembrane region" description="Helical" evidence="5">
    <location>
        <begin position="79"/>
        <end position="96"/>
    </location>
</feature>
<dbReference type="NCBIfam" id="TIGR00367">
    <property type="entry name" value="calcium/sodium antiporter"/>
    <property type="match status" value="1"/>
</dbReference>
<keyword evidence="4 5" id="KW-0472">Membrane</keyword>
<feature type="domain" description="Sodium/calcium exchanger membrane region" evidence="6">
    <location>
        <begin position="5"/>
        <end position="148"/>
    </location>
</feature>
<evidence type="ECO:0000259" key="6">
    <source>
        <dbReference type="Pfam" id="PF01699"/>
    </source>
</evidence>
<proteinExistence type="predicted"/>
<evidence type="ECO:0000256" key="4">
    <source>
        <dbReference type="ARBA" id="ARBA00023136"/>
    </source>
</evidence>
<dbReference type="OrthoDB" id="9794225at2"/>
<feature type="transmembrane region" description="Helical" evidence="5">
    <location>
        <begin position="129"/>
        <end position="148"/>
    </location>
</feature>
<dbReference type="AlphaFoldDB" id="A0A2T6ACT9"/>
<feature type="transmembrane region" description="Helical" evidence="5">
    <location>
        <begin position="269"/>
        <end position="286"/>
    </location>
</feature>
<dbReference type="GO" id="GO:0006874">
    <property type="term" value="P:intracellular calcium ion homeostasis"/>
    <property type="evidence" value="ECO:0007669"/>
    <property type="project" value="TreeGrafter"/>
</dbReference>